<sequence>MVYHLQGSHHSQRLRDPRWHGPRALLQLKGASSHDCPGKLYCIMGVVNNASKRDTWGLICYDENCNVSPLFNQFTEQYSPSFIYSGCMYSHFQGVKAKTSKFESGSCPNTRFKSLLFLYYLQQKEKKRSMIIAINWKFVN</sequence>
<gene>
    <name evidence="1" type="ORF">L6164_006549</name>
</gene>
<dbReference type="EMBL" id="CM039428">
    <property type="protein sequence ID" value="KAI4352282.1"/>
    <property type="molecule type" value="Genomic_DNA"/>
</dbReference>
<keyword evidence="2" id="KW-1185">Reference proteome</keyword>
<accession>A0ACB9PUN1</accession>
<organism evidence="1 2">
    <name type="scientific">Bauhinia variegata</name>
    <name type="common">Purple orchid tree</name>
    <name type="synonym">Phanera variegata</name>
    <dbReference type="NCBI Taxonomy" id="167791"/>
    <lineage>
        <taxon>Eukaryota</taxon>
        <taxon>Viridiplantae</taxon>
        <taxon>Streptophyta</taxon>
        <taxon>Embryophyta</taxon>
        <taxon>Tracheophyta</taxon>
        <taxon>Spermatophyta</taxon>
        <taxon>Magnoliopsida</taxon>
        <taxon>eudicotyledons</taxon>
        <taxon>Gunneridae</taxon>
        <taxon>Pentapetalae</taxon>
        <taxon>rosids</taxon>
        <taxon>fabids</taxon>
        <taxon>Fabales</taxon>
        <taxon>Fabaceae</taxon>
        <taxon>Cercidoideae</taxon>
        <taxon>Cercideae</taxon>
        <taxon>Bauhiniinae</taxon>
        <taxon>Bauhinia</taxon>
    </lineage>
</organism>
<proteinExistence type="predicted"/>
<evidence type="ECO:0000313" key="2">
    <source>
        <dbReference type="Proteomes" id="UP000828941"/>
    </source>
</evidence>
<reference evidence="1 2" key="1">
    <citation type="journal article" date="2022" name="DNA Res.">
        <title>Chromosomal-level genome assembly of the orchid tree Bauhinia variegata (Leguminosae; Cercidoideae) supports the allotetraploid origin hypothesis of Bauhinia.</title>
        <authorList>
            <person name="Zhong Y."/>
            <person name="Chen Y."/>
            <person name="Zheng D."/>
            <person name="Pang J."/>
            <person name="Liu Y."/>
            <person name="Luo S."/>
            <person name="Meng S."/>
            <person name="Qian L."/>
            <person name="Wei D."/>
            <person name="Dai S."/>
            <person name="Zhou R."/>
        </authorList>
    </citation>
    <scope>NUCLEOTIDE SEQUENCE [LARGE SCALE GENOMIC DNA]</scope>
    <source>
        <strain evidence="1">BV-YZ2020</strain>
    </source>
</reference>
<dbReference type="Proteomes" id="UP000828941">
    <property type="component" value="Chromosome 3"/>
</dbReference>
<evidence type="ECO:0000313" key="1">
    <source>
        <dbReference type="EMBL" id="KAI4352282.1"/>
    </source>
</evidence>
<name>A0ACB9PUN1_BAUVA</name>
<comment type="caution">
    <text evidence="1">The sequence shown here is derived from an EMBL/GenBank/DDBJ whole genome shotgun (WGS) entry which is preliminary data.</text>
</comment>
<protein>
    <submittedName>
        <fullName evidence="1">Uncharacterized protein</fullName>
    </submittedName>
</protein>